<feature type="compositionally biased region" description="Basic and acidic residues" evidence="2">
    <location>
        <begin position="896"/>
        <end position="913"/>
    </location>
</feature>
<dbReference type="Proteomes" id="UP000694890">
    <property type="component" value="Linkage group LG5"/>
</dbReference>
<evidence type="ECO:0000256" key="2">
    <source>
        <dbReference type="SAM" id="MobiDB-lite"/>
    </source>
</evidence>
<feature type="compositionally biased region" description="Polar residues" evidence="2">
    <location>
        <begin position="434"/>
        <end position="468"/>
    </location>
</feature>
<feature type="domain" description="Partner and localiser of BRCA2 WD40" evidence="3">
    <location>
        <begin position="1313"/>
        <end position="1417"/>
    </location>
</feature>
<feature type="region of interest" description="Disordered" evidence="2">
    <location>
        <begin position="662"/>
        <end position="696"/>
    </location>
</feature>
<dbReference type="InterPro" id="IPR015943">
    <property type="entry name" value="WD40/YVTN_repeat-like_dom_sf"/>
</dbReference>
<keyword evidence="1" id="KW-0175">Coiled coil</keyword>
<dbReference type="KEGG" id="lcf:108894763"/>
<feature type="compositionally biased region" description="Acidic residues" evidence="2">
    <location>
        <begin position="166"/>
        <end position="176"/>
    </location>
</feature>
<feature type="compositionally biased region" description="Low complexity" evidence="2">
    <location>
        <begin position="994"/>
        <end position="1013"/>
    </location>
</feature>
<evidence type="ECO:0000259" key="3">
    <source>
        <dbReference type="Pfam" id="PF16756"/>
    </source>
</evidence>
<feature type="compositionally biased region" description="Polar residues" evidence="2">
    <location>
        <begin position="69"/>
        <end position="92"/>
    </location>
</feature>
<feature type="region of interest" description="Disordered" evidence="2">
    <location>
        <begin position="273"/>
        <end position="346"/>
    </location>
</feature>
<feature type="compositionally biased region" description="Pro residues" evidence="2">
    <location>
        <begin position="977"/>
        <end position="993"/>
    </location>
</feature>
<feature type="region of interest" description="Disordered" evidence="2">
    <location>
        <begin position="701"/>
        <end position="720"/>
    </location>
</feature>
<feature type="compositionally biased region" description="Basic residues" evidence="2">
    <location>
        <begin position="395"/>
        <end position="407"/>
    </location>
</feature>
<evidence type="ECO:0000313" key="4">
    <source>
        <dbReference type="Proteomes" id="UP000694890"/>
    </source>
</evidence>
<evidence type="ECO:0000313" key="5">
    <source>
        <dbReference type="RefSeq" id="XP_050926217.1"/>
    </source>
</evidence>
<feature type="region of interest" description="Disordered" evidence="2">
    <location>
        <begin position="729"/>
        <end position="760"/>
    </location>
</feature>
<dbReference type="Pfam" id="PF16756">
    <property type="entry name" value="PALB2_WD40"/>
    <property type="match status" value="2"/>
</dbReference>
<organism evidence="4 5">
    <name type="scientific">Lates calcarifer</name>
    <name type="common">Barramundi</name>
    <name type="synonym">Holocentrus calcarifer</name>
    <dbReference type="NCBI Taxonomy" id="8187"/>
    <lineage>
        <taxon>Eukaryota</taxon>
        <taxon>Metazoa</taxon>
        <taxon>Chordata</taxon>
        <taxon>Craniata</taxon>
        <taxon>Vertebrata</taxon>
        <taxon>Euteleostomi</taxon>
        <taxon>Actinopterygii</taxon>
        <taxon>Neopterygii</taxon>
        <taxon>Teleostei</taxon>
        <taxon>Neoteleostei</taxon>
        <taxon>Acanthomorphata</taxon>
        <taxon>Carangaria</taxon>
        <taxon>Carangaria incertae sedis</taxon>
        <taxon>Centropomidae</taxon>
        <taxon>Lates</taxon>
    </lineage>
</organism>
<dbReference type="InterPro" id="IPR042417">
    <property type="entry name" value="PALB2"/>
</dbReference>
<dbReference type="PANTHER" id="PTHR14662">
    <property type="entry name" value="PARTNER AND LOCALIZER OF BRCA2"/>
    <property type="match status" value="1"/>
</dbReference>
<feature type="coiled-coil region" evidence="1">
    <location>
        <begin position="18"/>
        <end position="45"/>
    </location>
</feature>
<feature type="region of interest" description="Disordered" evidence="2">
    <location>
        <begin position="866"/>
        <end position="913"/>
    </location>
</feature>
<feature type="region of interest" description="Disordered" evidence="2">
    <location>
        <begin position="533"/>
        <end position="565"/>
    </location>
</feature>
<feature type="compositionally biased region" description="Polar residues" evidence="2">
    <location>
        <begin position="545"/>
        <end position="563"/>
    </location>
</feature>
<dbReference type="GO" id="GO:0003677">
    <property type="term" value="F:DNA binding"/>
    <property type="evidence" value="ECO:0007669"/>
    <property type="project" value="InterPro"/>
</dbReference>
<feature type="compositionally biased region" description="Polar residues" evidence="2">
    <location>
        <begin position="738"/>
        <end position="751"/>
    </location>
</feature>
<dbReference type="CTD" id="79728"/>
<feature type="domain" description="Partner and localiser of BRCA2 WD40" evidence="3">
    <location>
        <begin position="1065"/>
        <end position="1298"/>
    </location>
</feature>
<proteinExistence type="predicted"/>
<feature type="compositionally biased region" description="Basic and acidic residues" evidence="2">
    <location>
        <begin position="301"/>
        <end position="345"/>
    </location>
</feature>
<feature type="region of interest" description="Disordered" evidence="2">
    <location>
        <begin position="580"/>
        <end position="615"/>
    </location>
</feature>
<feature type="compositionally biased region" description="Polar residues" evidence="2">
    <location>
        <begin position="876"/>
        <end position="885"/>
    </location>
</feature>
<feature type="compositionally biased region" description="Low complexity" evidence="2">
    <location>
        <begin position="593"/>
        <end position="612"/>
    </location>
</feature>
<dbReference type="GeneID" id="108894763"/>
<feature type="region of interest" description="Disordered" evidence="2">
    <location>
        <begin position="119"/>
        <end position="197"/>
    </location>
</feature>
<feature type="region of interest" description="Disordered" evidence="2">
    <location>
        <begin position="56"/>
        <end position="92"/>
    </location>
</feature>
<name>A0AAJ8DP35_LATCA</name>
<dbReference type="GO" id="GO:0005654">
    <property type="term" value="C:nucleoplasm"/>
    <property type="evidence" value="ECO:0007669"/>
    <property type="project" value="TreeGrafter"/>
</dbReference>
<accession>A0AAJ8DP35</accession>
<reference evidence="5" key="1">
    <citation type="submission" date="2025-08" db="UniProtKB">
        <authorList>
            <consortium name="RefSeq"/>
        </authorList>
    </citation>
    <scope>IDENTIFICATION</scope>
    <source>
        <tissue evidence="5">Brain</tissue>
    </source>
</reference>
<dbReference type="GO" id="GO:0000724">
    <property type="term" value="P:double-strand break repair via homologous recombination"/>
    <property type="evidence" value="ECO:0007669"/>
    <property type="project" value="InterPro"/>
</dbReference>
<protein>
    <submittedName>
        <fullName evidence="5">LOW QUALITY PROTEIN: partner and localizer of BRCA2</fullName>
    </submittedName>
</protein>
<feature type="compositionally biased region" description="Polar residues" evidence="2">
    <location>
        <begin position="580"/>
        <end position="592"/>
    </location>
</feature>
<gene>
    <name evidence="5" type="primary">palb2</name>
</gene>
<dbReference type="InterPro" id="IPR036322">
    <property type="entry name" value="WD40_repeat_dom_sf"/>
</dbReference>
<dbReference type="Gene3D" id="2.130.10.10">
    <property type="entry name" value="YVTN repeat-like/Quinoprotein amine dehydrogenase"/>
    <property type="match status" value="1"/>
</dbReference>
<sequence length="1435" mass="156325">MESNVEEQLRTTLHYDDKEKLRRKLALLQREYLRTAQRLQRAERLDAVRRHVRSMITQQNQQDQRDPEVTSNACLDPSSQNTASETAQGVPQCQGHTEGLVVSDHFRRSQVIRFLLPSDAACPQTPDSSHDTARGHRPSSALRLRSRRSRLRWERRSAEAGRITDNSEEGQEESESMDGARTEGEEEKIKSEGTEVVNESEELFSTSESESPSLLLTHWNTNMHTETADMEGKEMQGCPEQREKESEMRAEGKKESELTSVLLKCCNSAIHSEEKGQDCTQNERKKAMEGGDNGENSGGQREVKLCEDNSNKDMEQNPAEKIENEKRHENTMEIKEEKNGNEGDGKTVGLLDSCTLVEGLLFPAEYYVRTTRRMTFSQSQPDMQAIILSQLSVGRNRRNRGRGRGLNRHTYTSEYSEQHTQTDLSSLKPAICRSSESITYGNSQSSGEISDKNSASQTNMDTFSSPAVGTTRPGRGRRRKRGRGRGRSQTPRSSQSRTVFDQTSDDPQPTSTPVSSSPSLPWNLCRLKPCLTPGESVPVPDDPQLVSTPSTATQPSSETQCSPASGHLEKVYPIFLKSSGRTNTSTQMSTGTSSWKSLLLPSSPPSQTSLLPLPSPSPGSLINNLMNFDIHQDFHLPDDQFASLKLHKLRQVAVESGVERFTSPSYNTRSSNRRSHPRSSTSDPVMPLPLPLSLTPTIANSQQPRAEKQAATQSVDSQNSLIDHKFASQSLAEEPSNGDITETPGEQQTENLHAKTHTTSTKSVSVVHKCAVDCVDKPKEQDNVTLNTHSQRSVSIDHHVKPQPLLERPEGKVNDYVQSKELKIKQPASEKQADCAGVVQPLEDQMSTNHQTEDTAVIRTLSFDCPQQETPEKPFNSCTAAQTGESPVKHLNVKSPAKDSKESSEPTTHPLRERLVENNNQDKCSPRHSVHSQLLLSPLASAPCPFITLPSSAVLSTPTLPSLGLTPHPVTASLPLTPSPSAPALSLPPPPSPSTQALSPPALSPCPSITSLPPSQPPVSPSSQNQASSEPSDTGAQCHRVEPPTCPTASSIQSQGTGGQVGSRTEETAEQRVITCTHTLEAPAGGCLVDACCLSGPSGSLCVAAAGKWAVCLWSQTSASDWSLTHTWTFNRCECFPVINVFPVPDAAGLMFVTLGQLEIREVRMLSCSSLTQVLLCEGVVQAVVGVSKSRVVTSSHSATGSTLQVFDMSDNSSTPSSQPLASAGVCVGALAPVDGLPDALIGTDEGGRVLVWNLKTGQLLRRIILGEGLSHTACLRGYSYCGVLFVLLQHQLLSSLEEEEKEATAKDEMFSEEEKEEEKRKKTALFSLVAINPLSSKSVLATRLYPPKAWSGRLCEADVNSSSVVGLSQSGCVCVWELGRPGASRMVWAPESEGWQLARWGGRDTLVTSHLNGDVTLHCYSTSLTSLCHESTNS</sequence>
<dbReference type="PANTHER" id="PTHR14662:SF2">
    <property type="entry name" value="PARTNER AND LOCALIZER OF BRCA2"/>
    <property type="match status" value="1"/>
</dbReference>
<dbReference type="InterPro" id="IPR031920">
    <property type="entry name" value="PALB2_WD40"/>
</dbReference>
<dbReference type="SUPFAM" id="SSF50978">
    <property type="entry name" value="WD40 repeat-like"/>
    <property type="match status" value="1"/>
</dbReference>
<feature type="compositionally biased region" description="Low complexity" evidence="2">
    <location>
        <begin position="487"/>
        <end position="519"/>
    </location>
</feature>
<feature type="compositionally biased region" description="Basic residues" evidence="2">
    <location>
        <begin position="474"/>
        <end position="486"/>
    </location>
</feature>
<feature type="region of interest" description="Disordered" evidence="2">
    <location>
        <begin position="974"/>
        <end position="1066"/>
    </location>
</feature>
<dbReference type="RefSeq" id="XP_050926217.1">
    <property type="nucleotide sequence ID" value="XM_051070260.1"/>
</dbReference>
<feature type="compositionally biased region" description="Basic and acidic residues" evidence="2">
    <location>
        <begin position="178"/>
        <end position="193"/>
    </location>
</feature>
<feature type="compositionally biased region" description="Basic and acidic residues" evidence="2">
    <location>
        <begin position="273"/>
        <end position="289"/>
    </location>
</feature>
<evidence type="ECO:0000256" key="1">
    <source>
        <dbReference type="SAM" id="Coils"/>
    </source>
</evidence>
<feature type="compositionally biased region" description="Polar residues" evidence="2">
    <location>
        <begin position="409"/>
        <end position="425"/>
    </location>
</feature>
<feature type="region of interest" description="Disordered" evidence="2">
    <location>
        <begin position="394"/>
        <end position="520"/>
    </location>
</feature>
<feature type="region of interest" description="Disordered" evidence="2">
    <location>
        <begin position="229"/>
        <end position="255"/>
    </location>
</feature>
<feature type="compositionally biased region" description="Low complexity" evidence="2">
    <location>
        <begin position="1021"/>
        <end position="1032"/>
    </location>
</feature>